<sequence length="469" mass="53171">MTTNVYNSKHTSIDEVPIKRLITSEVEYCQEPCSQVEECLTRDIAIESRVETDDAQVTTDIYSMTGLSCETDEETEEPRLGTVVPEHYGDQCAILRVYRCKGVNVAESDFPDSCSRISCIFSTGQAQRPSRKNGTGEDVRVFCLAAIGPCVPMQILGTKFAGPTCHETCPNLVISECSQTDGTAYEPVPTLQRKKKEVLNMTLTTVQEAEKEDDEVFETEKEPVPVRKVSVAGVKSAQRLDDRVETQDACVGPADSLPVDKATCTCDQKRDIFDTGTIIFDHLTTWLDKPRIKKDCRVMSIRTGEICCSDATTRDRFSRRCSSVRPLVSHCTVQCDINSCESFMNHWPDHGSRCCRVTSSRWQEPSEFWPTTDCWTRRNSGLFEDAPVPHQLARINSLYRYSIAGGSLQKYAQYRPNRNNVCNRYNYDRYCPYDSGNSSWNANRYRCPPANRVFCYTTANYCHSFNSWY</sequence>
<keyword evidence="2" id="KW-1185">Reference proteome</keyword>
<name>A0AA40KGU7_9HYME</name>
<protein>
    <submittedName>
        <fullName evidence="1">Uncharacterized protein</fullName>
    </submittedName>
</protein>
<evidence type="ECO:0000313" key="2">
    <source>
        <dbReference type="Proteomes" id="UP001177670"/>
    </source>
</evidence>
<comment type="caution">
    <text evidence="1">The sequence shown here is derived from an EMBL/GenBank/DDBJ whole genome shotgun (WGS) entry which is preliminary data.</text>
</comment>
<accession>A0AA40KGU7</accession>
<dbReference type="AlphaFoldDB" id="A0AA40KGU7"/>
<reference evidence="1" key="1">
    <citation type="submission" date="2021-10" db="EMBL/GenBank/DDBJ databases">
        <title>Melipona bicolor Genome sequencing and assembly.</title>
        <authorList>
            <person name="Araujo N.S."/>
            <person name="Arias M.C."/>
        </authorList>
    </citation>
    <scope>NUCLEOTIDE SEQUENCE</scope>
    <source>
        <strain evidence="1">USP_2M_L1-L4_2017</strain>
        <tissue evidence="1">Whole body</tissue>
    </source>
</reference>
<gene>
    <name evidence="1" type="ORF">K0M31_012963</name>
</gene>
<dbReference type="EMBL" id="JAHYIQ010000034">
    <property type="protein sequence ID" value="KAK1119890.1"/>
    <property type="molecule type" value="Genomic_DNA"/>
</dbReference>
<evidence type="ECO:0000313" key="1">
    <source>
        <dbReference type="EMBL" id="KAK1119890.1"/>
    </source>
</evidence>
<proteinExistence type="predicted"/>
<organism evidence="1 2">
    <name type="scientific">Melipona bicolor</name>
    <dbReference type="NCBI Taxonomy" id="60889"/>
    <lineage>
        <taxon>Eukaryota</taxon>
        <taxon>Metazoa</taxon>
        <taxon>Ecdysozoa</taxon>
        <taxon>Arthropoda</taxon>
        <taxon>Hexapoda</taxon>
        <taxon>Insecta</taxon>
        <taxon>Pterygota</taxon>
        <taxon>Neoptera</taxon>
        <taxon>Endopterygota</taxon>
        <taxon>Hymenoptera</taxon>
        <taxon>Apocrita</taxon>
        <taxon>Aculeata</taxon>
        <taxon>Apoidea</taxon>
        <taxon>Anthophila</taxon>
        <taxon>Apidae</taxon>
        <taxon>Melipona</taxon>
    </lineage>
</organism>
<dbReference type="Proteomes" id="UP001177670">
    <property type="component" value="Unassembled WGS sequence"/>
</dbReference>